<dbReference type="Proteomes" id="UP000318693">
    <property type="component" value="Unassembled WGS sequence"/>
</dbReference>
<dbReference type="EMBL" id="VJXR01000010">
    <property type="protein sequence ID" value="TRW46399.1"/>
    <property type="molecule type" value="Genomic_DNA"/>
</dbReference>
<accession>A0A552WV11</accession>
<dbReference type="RefSeq" id="WP_143417543.1">
    <property type="nucleotide sequence ID" value="NZ_VJXR01000010.1"/>
</dbReference>
<reference evidence="1 2" key="1">
    <citation type="submission" date="2019-07" db="EMBL/GenBank/DDBJ databases">
        <title>Georgenia wutianyii sp. nov. and Georgenia *** sp. nov. isolated from plateau pika (Ochotona curzoniae) in the Qinghai-Tibet plateau of China.</title>
        <authorList>
            <person name="Tian Z."/>
        </authorList>
    </citation>
    <scope>NUCLEOTIDE SEQUENCE [LARGE SCALE GENOMIC DNA]</scope>
    <source>
        <strain evidence="1 2">Z446</strain>
    </source>
</reference>
<dbReference type="AlphaFoldDB" id="A0A552WV11"/>
<comment type="caution">
    <text evidence="1">The sequence shown here is derived from an EMBL/GenBank/DDBJ whole genome shotgun (WGS) entry which is preliminary data.</text>
</comment>
<evidence type="ECO:0000313" key="2">
    <source>
        <dbReference type="Proteomes" id="UP000318693"/>
    </source>
</evidence>
<sequence length="110" mass="11679">MSANVSVAEAREVTATKAAHRLWTLVAMLRSMGLTAAEVQQLHEVGLLADDDAPGLASLALHYGANFGDVRDEWESKRKTGLEALASKVSGRPVQVAFWEDDETGSGVAA</sequence>
<keyword evidence="2" id="KW-1185">Reference proteome</keyword>
<name>A0A552WV11_9MICO</name>
<organism evidence="1 2">
    <name type="scientific">Georgenia yuyongxinii</name>
    <dbReference type="NCBI Taxonomy" id="2589797"/>
    <lineage>
        <taxon>Bacteria</taxon>
        <taxon>Bacillati</taxon>
        <taxon>Actinomycetota</taxon>
        <taxon>Actinomycetes</taxon>
        <taxon>Micrococcales</taxon>
        <taxon>Bogoriellaceae</taxon>
        <taxon>Georgenia</taxon>
    </lineage>
</organism>
<gene>
    <name evidence="1" type="ORF">FJ693_05585</name>
</gene>
<protein>
    <submittedName>
        <fullName evidence="1">Uncharacterized protein</fullName>
    </submittedName>
</protein>
<evidence type="ECO:0000313" key="1">
    <source>
        <dbReference type="EMBL" id="TRW46399.1"/>
    </source>
</evidence>
<proteinExistence type="predicted"/>